<protein>
    <submittedName>
        <fullName evidence="4">WxL domain-containing protein</fullName>
    </submittedName>
</protein>
<feature type="region of interest" description="Disordered" evidence="1">
    <location>
        <begin position="44"/>
        <end position="78"/>
    </location>
</feature>
<dbReference type="AlphaFoldDB" id="A0ABD4QMD5"/>
<name>A0ABD4QMD5_9BACI</name>
<accession>A0ABD4QMD5</accession>
<feature type="domain" description="WxL" evidence="3">
    <location>
        <begin position="30"/>
        <end position="252"/>
    </location>
</feature>
<evidence type="ECO:0000313" key="5">
    <source>
        <dbReference type="Proteomes" id="UP000676804"/>
    </source>
</evidence>
<dbReference type="InterPro" id="IPR027994">
    <property type="entry name" value="WxL_dom"/>
</dbReference>
<evidence type="ECO:0000313" key="4">
    <source>
        <dbReference type="EMBL" id="MBR8691634.1"/>
    </source>
</evidence>
<feature type="compositionally biased region" description="Low complexity" evidence="1">
    <location>
        <begin position="62"/>
        <end position="71"/>
    </location>
</feature>
<feature type="compositionally biased region" description="Pro residues" evidence="1">
    <location>
        <begin position="47"/>
        <end position="61"/>
    </location>
</feature>
<comment type="caution">
    <text evidence="4">The sequence shown here is derived from an EMBL/GenBank/DDBJ whole genome shotgun (WGS) entry which is preliminary data.</text>
</comment>
<dbReference type="Proteomes" id="UP000676804">
    <property type="component" value="Unassembled WGS sequence"/>
</dbReference>
<organism evidence="4 5">
    <name type="scientific">Bacillus australimaris</name>
    <dbReference type="NCBI Taxonomy" id="1326968"/>
    <lineage>
        <taxon>Bacteria</taxon>
        <taxon>Bacillati</taxon>
        <taxon>Bacillota</taxon>
        <taxon>Bacilli</taxon>
        <taxon>Bacillales</taxon>
        <taxon>Bacillaceae</taxon>
        <taxon>Bacillus</taxon>
    </lineage>
</organism>
<gene>
    <name evidence="4" type="ORF">KCQ59_17755</name>
</gene>
<sequence length="255" mass="26683">MNMKYLKASSITAALLLFTTGTTTALAADGGEYKSNGVVEFVVNPEPTSPIDPTNPDPNNPVMPVDPTNPNGPNSGTAGPLSIDFASSLDFGKNKITNKDETYFANAQGLEDGRSVPNYVQISDQRGSNAGWTLTVKQEGQLSNDATQNKELTGAEIKLVSGQAVSNAEAIAEPTTSDITLDPSGAVSNVMSAKTGAGAGTWVDRFGTVETVDVNGESLQKNKAVTLTVPGKTPKDAVKYKTELTWTLSDIPGNE</sequence>
<feature type="signal peptide" evidence="2">
    <location>
        <begin position="1"/>
        <end position="27"/>
    </location>
</feature>
<evidence type="ECO:0000259" key="3">
    <source>
        <dbReference type="Pfam" id="PF13731"/>
    </source>
</evidence>
<evidence type="ECO:0000256" key="1">
    <source>
        <dbReference type="SAM" id="MobiDB-lite"/>
    </source>
</evidence>
<keyword evidence="2" id="KW-0732">Signal</keyword>
<feature type="chain" id="PRO_5044803525" evidence="2">
    <location>
        <begin position="28"/>
        <end position="255"/>
    </location>
</feature>
<dbReference type="Pfam" id="PF13731">
    <property type="entry name" value="WxL"/>
    <property type="match status" value="1"/>
</dbReference>
<reference evidence="4 5" key="1">
    <citation type="submission" date="2021-04" db="EMBL/GenBank/DDBJ databases">
        <title>Isolation of newly marine bacteria for enzymatic activity.</title>
        <authorList>
            <person name="Hadi W.A.M."/>
            <person name="Nair A.J.J."/>
            <person name="Edwin B.T."/>
        </authorList>
    </citation>
    <scope>NUCLEOTIDE SEQUENCE [LARGE SCALE GENOMIC DNA]</scope>
    <source>
        <strain evidence="4 5">B28A</strain>
    </source>
</reference>
<proteinExistence type="predicted"/>
<evidence type="ECO:0000256" key="2">
    <source>
        <dbReference type="SAM" id="SignalP"/>
    </source>
</evidence>
<dbReference type="EMBL" id="JAGQFH010000030">
    <property type="protein sequence ID" value="MBR8691634.1"/>
    <property type="molecule type" value="Genomic_DNA"/>
</dbReference>